<dbReference type="Pfam" id="PF07690">
    <property type="entry name" value="MFS_1"/>
    <property type="match status" value="1"/>
</dbReference>
<feature type="region of interest" description="Disordered" evidence="1">
    <location>
        <begin position="528"/>
        <end position="553"/>
    </location>
</feature>
<evidence type="ECO:0000313" key="6">
    <source>
        <dbReference type="RefSeq" id="XP_022254045.1"/>
    </source>
</evidence>
<feature type="transmembrane region" description="Helical" evidence="2">
    <location>
        <begin position="150"/>
        <end position="171"/>
    </location>
</feature>
<feature type="transmembrane region" description="Helical" evidence="2">
    <location>
        <begin position="126"/>
        <end position="144"/>
    </location>
</feature>
<dbReference type="SUPFAM" id="SSF103473">
    <property type="entry name" value="MFS general substrate transporter"/>
    <property type="match status" value="1"/>
</dbReference>
<evidence type="ECO:0000313" key="3">
    <source>
        <dbReference type="Proteomes" id="UP000694941"/>
    </source>
</evidence>
<evidence type="ECO:0000256" key="1">
    <source>
        <dbReference type="SAM" id="MobiDB-lite"/>
    </source>
</evidence>
<evidence type="ECO:0000256" key="2">
    <source>
        <dbReference type="SAM" id="Phobius"/>
    </source>
</evidence>
<accession>A0ABM1BNT6</accession>
<protein>
    <submittedName>
        <fullName evidence="4 5">Monocarboxylate transporter 10-like</fullName>
    </submittedName>
</protein>
<dbReference type="InterPro" id="IPR011701">
    <property type="entry name" value="MFS"/>
</dbReference>
<feature type="transmembrane region" description="Helical" evidence="2">
    <location>
        <begin position="343"/>
        <end position="363"/>
    </location>
</feature>
<dbReference type="PANTHER" id="PTHR11360">
    <property type="entry name" value="MONOCARBOXYLATE TRANSPORTER"/>
    <property type="match status" value="1"/>
</dbReference>
<dbReference type="InterPro" id="IPR036259">
    <property type="entry name" value="MFS_trans_sf"/>
</dbReference>
<keyword evidence="3" id="KW-1185">Reference proteome</keyword>
<name>A0ABM1BNT6_LIMPO</name>
<reference evidence="4 5" key="1">
    <citation type="submission" date="2025-05" db="UniProtKB">
        <authorList>
            <consortium name="RefSeq"/>
        </authorList>
    </citation>
    <scope>IDENTIFICATION</scope>
    <source>
        <tissue evidence="4 5">Muscle</tissue>
    </source>
</reference>
<feature type="transmembrane region" description="Helical" evidence="2">
    <location>
        <begin position="51"/>
        <end position="78"/>
    </location>
</feature>
<dbReference type="RefSeq" id="XP_022254044.1">
    <property type="nucleotide sequence ID" value="XM_022398336.1"/>
</dbReference>
<proteinExistence type="predicted"/>
<dbReference type="RefSeq" id="XP_022254045.1">
    <property type="nucleotide sequence ID" value="XM_022398337.1"/>
</dbReference>
<evidence type="ECO:0000313" key="4">
    <source>
        <dbReference type="RefSeq" id="XP_013785741.1"/>
    </source>
</evidence>
<feature type="compositionally biased region" description="Polar residues" evidence="1">
    <location>
        <begin position="17"/>
        <end position="33"/>
    </location>
</feature>
<dbReference type="PANTHER" id="PTHR11360:SF312">
    <property type="entry name" value="KARMOISIN, ISOFORM B"/>
    <property type="match status" value="1"/>
</dbReference>
<feature type="transmembrane region" description="Helical" evidence="2">
    <location>
        <begin position="183"/>
        <end position="203"/>
    </location>
</feature>
<feature type="transmembrane region" description="Helical" evidence="2">
    <location>
        <begin position="432"/>
        <end position="453"/>
    </location>
</feature>
<dbReference type="GeneID" id="106469778"/>
<feature type="transmembrane region" description="Helical" evidence="2">
    <location>
        <begin position="98"/>
        <end position="117"/>
    </location>
</feature>
<feature type="region of interest" description="Disordered" evidence="1">
    <location>
        <begin position="1"/>
        <end position="41"/>
    </location>
</feature>
<keyword evidence="2" id="KW-0472">Membrane</keyword>
<dbReference type="Proteomes" id="UP000694941">
    <property type="component" value="Unplaced"/>
</dbReference>
<gene>
    <name evidence="4 5 6" type="primary">LOC106469778</name>
</gene>
<dbReference type="Gene3D" id="1.20.1250.20">
    <property type="entry name" value="MFS general substrate transporter like domains"/>
    <property type="match status" value="2"/>
</dbReference>
<keyword evidence="2" id="KW-1133">Transmembrane helix</keyword>
<organism evidence="3 4">
    <name type="scientific">Limulus polyphemus</name>
    <name type="common">Atlantic horseshoe crab</name>
    <dbReference type="NCBI Taxonomy" id="6850"/>
    <lineage>
        <taxon>Eukaryota</taxon>
        <taxon>Metazoa</taxon>
        <taxon>Ecdysozoa</taxon>
        <taxon>Arthropoda</taxon>
        <taxon>Chelicerata</taxon>
        <taxon>Merostomata</taxon>
        <taxon>Xiphosura</taxon>
        <taxon>Limulidae</taxon>
        <taxon>Limulus</taxon>
    </lineage>
</organism>
<feature type="transmembrane region" description="Helical" evidence="2">
    <location>
        <begin position="369"/>
        <end position="392"/>
    </location>
</feature>
<feature type="transmembrane region" description="Helical" evidence="2">
    <location>
        <begin position="278"/>
        <end position="295"/>
    </location>
</feature>
<dbReference type="RefSeq" id="XP_013785741.1">
    <property type="nucleotide sequence ID" value="XM_013930287.2"/>
</dbReference>
<feature type="transmembrane region" description="Helical" evidence="2">
    <location>
        <begin position="215"/>
        <end position="234"/>
    </location>
</feature>
<dbReference type="InterPro" id="IPR050327">
    <property type="entry name" value="Proton-linked_MCT"/>
</dbReference>
<feature type="transmembrane region" description="Helical" evidence="2">
    <location>
        <begin position="404"/>
        <end position="426"/>
    </location>
</feature>
<sequence length="553" mass="60467">MEKTVANGIHWNDENNLKGSQTKLQKRGSSGQDQDGGKEDYHGHSFPEGGWGWVVCLASFWTNGIIFGVMNCYGVIFVELKERFKLTHSEDTAFFTSWVGSISVGTTLLLSPVASILTDKLGIRRTAFLGGFLASLGMFLSSLINHLDLLYLTYGVVLGSGASLAYTPSLVILGHYFKQRLSLVNSLVTAGSSVFTTIIPLLLRYLLDAMGLMKTMQVLSAGMALLMVCALTFTPRLHLHGESHIPHFTSLESLRDQISRCHHFCHQMLDLSIWKNKAYVIWVSAIPVALLGYFVPYVHLVQHVKDILPDANGEVLVTCIGLTSGIGRLLFSKLADCPKVNRIHLQQVAFISMGLLTMLFVLANQFAVLIFLCLLLGLFDGCFISLLGPIAFDIAGFKGSPQAIGFLLGLCSIPLTLGPPIAGILYDHTKNYKAAFLLAGIPPIIGALLMCLINTISQQYPSQMAEQLVEAAAAETTTDDEGSYETMTPDSAGEIIVWERLNVAGVNSPKESTQVTLRYTGEQVHGELHKHDTWSRSEKNKPPQCISNKESSV</sequence>
<evidence type="ECO:0000313" key="5">
    <source>
        <dbReference type="RefSeq" id="XP_022254044.1"/>
    </source>
</evidence>
<keyword evidence="2" id="KW-0812">Transmembrane</keyword>
<feature type="transmembrane region" description="Helical" evidence="2">
    <location>
        <begin position="315"/>
        <end position="331"/>
    </location>
</feature>
<feature type="compositionally biased region" description="Basic and acidic residues" evidence="1">
    <location>
        <begin position="528"/>
        <end position="541"/>
    </location>
</feature>